<name>A0ACB9NXC4_9MYRT</name>
<sequence length="723" mass="79157">MMSVIEWVGRVLASFPLDFCCAASSTGAETSLYDQNALPMLYSLLKKVGNAEEASSSEDSKYLDNRCVCKDMVASSGDALGISTVKNFGSGLPVSRIVGFDSVGLKQRAEEVSDEQVRLTLADHVKSDGVCGGSLMRKRMLSPLSQAFSLEKVEESLNLGGSSFNTGSALNLTAFPSNDYKKANIGRTSYSSVSSQVLSRCFGTKSLITDARSSSGFLLDEPLVEKRDKLVYGCSLPSPLDDDCKTLRKLRSPGLAITISTERKISSPLSLSPLGPKFPERMNVAHENKNHQHTDGNHCSSLLNSDNELDSNIMFETDEDDFRAVTRSFEDVDLLSEEFHPSSTEDTHGGFWPSEHESAPRWQRATRNFSRNPVRRSLIGSFEESLLSGRLVSGNLCQKIDGFLAVLSITGGNFSPQLQKLPFSVSSVDGDCLLLYFASIDLTGRSGKRGAQRSRHSAGCDDANQNVKSRLRIPMKGRIQLVLSNPERTPVHTFLCSYDLSDMPTGTKTFLRQKVTLASTNLVTEPKQQDAPSDAKRIGSSVPTSPLQCGSGIPKMNSNVQQTIIPSIDDAGRASSGKTFCPRSSLGNNDMENGEFSSFLLGVKSRKDDPEEGCLCDGFGDKGQDKSFRGCSKVNENMTRAGVMRYALHLRFICPSPKKGSRSATKCKSDSQPGGAALDKERRFYVYNDLRVVFPQRHSDNDEGKLKVEYHYPDEPKYFDIGE</sequence>
<evidence type="ECO:0000313" key="2">
    <source>
        <dbReference type="Proteomes" id="UP001057402"/>
    </source>
</evidence>
<protein>
    <submittedName>
        <fullName evidence="1">Uncharacterized protein</fullName>
    </submittedName>
</protein>
<proteinExistence type="predicted"/>
<accession>A0ACB9NXC4</accession>
<evidence type="ECO:0000313" key="1">
    <source>
        <dbReference type="EMBL" id="KAI4339496.1"/>
    </source>
</evidence>
<dbReference type="Proteomes" id="UP001057402">
    <property type="component" value="Chromosome 7"/>
</dbReference>
<gene>
    <name evidence="1" type="ORF">MLD38_024436</name>
</gene>
<keyword evidence="2" id="KW-1185">Reference proteome</keyword>
<reference evidence="2" key="1">
    <citation type="journal article" date="2023" name="Front. Plant Sci.">
        <title>Chromosomal-level genome assembly of Melastoma candidum provides insights into trichome evolution.</title>
        <authorList>
            <person name="Zhong Y."/>
            <person name="Wu W."/>
            <person name="Sun C."/>
            <person name="Zou P."/>
            <person name="Liu Y."/>
            <person name="Dai S."/>
            <person name="Zhou R."/>
        </authorList>
    </citation>
    <scope>NUCLEOTIDE SEQUENCE [LARGE SCALE GENOMIC DNA]</scope>
</reference>
<comment type="caution">
    <text evidence="1">The sequence shown here is derived from an EMBL/GenBank/DDBJ whole genome shotgun (WGS) entry which is preliminary data.</text>
</comment>
<organism evidence="1 2">
    <name type="scientific">Melastoma candidum</name>
    <dbReference type="NCBI Taxonomy" id="119954"/>
    <lineage>
        <taxon>Eukaryota</taxon>
        <taxon>Viridiplantae</taxon>
        <taxon>Streptophyta</taxon>
        <taxon>Embryophyta</taxon>
        <taxon>Tracheophyta</taxon>
        <taxon>Spermatophyta</taxon>
        <taxon>Magnoliopsida</taxon>
        <taxon>eudicotyledons</taxon>
        <taxon>Gunneridae</taxon>
        <taxon>Pentapetalae</taxon>
        <taxon>rosids</taxon>
        <taxon>malvids</taxon>
        <taxon>Myrtales</taxon>
        <taxon>Melastomataceae</taxon>
        <taxon>Melastomatoideae</taxon>
        <taxon>Melastomateae</taxon>
        <taxon>Melastoma</taxon>
    </lineage>
</organism>
<dbReference type="EMBL" id="CM042886">
    <property type="protein sequence ID" value="KAI4339496.1"/>
    <property type="molecule type" value="Genomic_DNA"/>
</dbReference>